<keyword evidence="3" id="KW-0285">Flavoprotein</keyword>
<keyword evidence="8" id="KW-1185">Reference proteome</keyword>
<name>R4U9Y0_9MOLU</name>
<comment type="similarity">
    <text evidence="2">Belongs to the nitroreductase family.</text>
</comment>
<dbReference type="AlphaFoldDB" id="R4U9Y0"/>
<keyword evidence="4" id="KW-0288">FMN</keyword>
<evidence type="ECO:0000313" key="7">
    <source>
        <dbReference type="EMBL" id="AGM24654.1"/>
    </source>
</evidence>
<dbReference type="InterPro" id="IPR000415">
    <property type="entry name" value="Nitroreductase-like"/>
</dbReference>
<dbReference type="PATRIC" id="fig|1276227.3.peg.67"/>
<evidence type="ECO:0000313" key="8">
    <source>
        <dbReference type="Proteomes" id="UP000013964"/>
    </source>
</evidence>
<dbReference type="Pfam" id="PF00881">
    <property type="entry name" value="Nitroreductase"/>
    <property type="match status" value="1"/>
</dbReference>
<comment type="cofactor">
    <cofactor evidence="1">
        <name>FMN</name>
        <dbReference type="ChEBI" id="CHEBI:58210"/>
    </cofactor>
</comment>
<dbReference type="Proteomes" id="UP000013964">
    <property type="component" value="Chromosome"/>
</dbReference>
<feature type="domain" description="Nitroreductase" evidence="6">
    <location>
        <begin position="9"/>
        <end position="190"/>
    </location>
</feature>
<evidence type="ECO:0000256" key="5">
    <source>
        <dbReference type="ARBA" id="ARBA00023002"/>
    </source>
</evidence>
<evidence type="ECO:0000256" key="1">
    <source>
        <dbReference type="ARBA" id="ARBA00001917"/>
    </source>
</evidence>
<evidence type="ECO:0000259" key="6">
    <source>
        <dbReference type="Pfam" id="PF00881"/>
    </source>
</evidence>
<organism evidence="7 8">
    <name type="scientific">Spiroplasma chrysopicola DF-1</name>
    <dbReference type="NCBI Taxonomy" id="1276227"/>
    <lineage>
        <taxon>Bacteria</taxon>
        <taxon>Bacillati</taxon>
        <taxon>Mycoplasmatota</taxon>
        <taxon>Mollicutes</taxon>
        <taxon>Entomoplasmatales</taxon>
        <taxon>Spiroplasmataceae</taxon>
        <taxon>Spiroplasma</taxon>
    </lineage>
</organism>
<evidence type="ECO:0000256" key="4">
    <source>
        <dbReference type="ARBA" id="ARBA00022643"/>
    </source>
</evidence>
<keyword evidence="5" id="KW-0560">Oxidoreductase</keyword>
<dbReference type="GO" id="GO:0016491">
    <property type="term" value="F:oxidoreductase activity"/>
    <property type="evidence" value="ECO:0007669"/>
    <property type="project" value="UniProtKB-KW"/>
</dbReference>
<protein>
    <submittedName>
        <fullName evidence="7">Putative NAD(P)H nitroreductase</fullName>
    </submittedName>
</protein>
<sequence length="217" mass="24646">MNFKELSEKRHTIKSYLPNNGITDEELQKILEAVYLAPSSNNLQDTNILVIRDQKLKEEIANDFESFNTQNVKDASALFLFVGTPFKMQMLNNGQSIYNATMKFLDIPEADRQKMKEGVLQYYGTISESTDLVHIINTTIKFSFTMLAATELGYGSTPMLGMQKCKLKKTLINKGMMKQGQEVILALTIGVPTPNDARNKAQANRIRLPFEETYKIY</sequence>
<dbReference type="PANTHER" id="PTHR43673:SF2">
    <property type="entry name" value="NITROREDUCTASE"/>
    <property type="match status" value="1"/>
</dbReference>
<dbReference type="KEGG" id="scr:SCHRY_v1c00670"/>
<evidence type="ECO:0000256" key="3">
    <source>
        <dbReference type="ARBA" id="ARBA00022630"/>
    </source>
</evidence>
<gene>
    <name evidence="7" type="ORF">SCHRY_v1c00670</name>
</gene>
<reference evidence="7 8" key="1">
    <citation type="journal article" date="2013" name="Genome Biol. Evol.">
        <title>Complete genomes of two dipteran-associated spiroplasmas provided insights into the origin, dynamics, and impacts of viral invasion in spiroplasma.</title>
        <authorList>
            <person name="Ku C."/>
            <person name="Lo W.S."/>
            <person name="Chen L.L."/>
            <person name="Kuo C.H."/>
        </authorList>
    </citation>
    <scope>NUCLEOTIDE SEQUENCE [LARGE SCALE GENOMIC DNA]</scope>
    <source>
        <strain evidence="7 8">DF-1</strain>
    </source>
</reference>
<dbReference type="RefSeq" id="WP_016338481.1">
    <property type="nucleotide sequence ID" value="NC_021280.1"/>
</dbReference>
<dbReference type="Gene3D" id="3.40.109.10">
    <property type="entry name" value="NADH Oxidase"/>
    <property type="match status" value="1"/>
</dbReference>
<dbReference type="InterPro" id="IPR029479">
    <property type="entry name" value="Nitroreductase"/>
</dbReference>
<dbReference type="eggNOG" id="COG0778">
    <property type="taxonomic scope" value="Bacteria"/>
</dbReference>
<accession>R4U9Y0</accession>
<proteinExistence type="inferred from homology"/>
<dbReference type="PANTHER" id="PTHR43673">
    <property type="entry name" value="NAD(P)H NITROREDUCTASE YDGI-RELATED"/>
    <property type="match status" value="1"/>
</dbReference>
<evidence type="ECO:0000256" key="2">
    <source>
        <dbReference type="ARBA" id="ARBA00007118"/>
    </source>
</evidence>
<dbReference type="EMBL" id="CP005077">
    <property type="protein sequence ID" value="AGM24654.1"/>
    <property type="molecule type" value="Genomic_DNA"/>
</dbReference>
<dbReference type="STRING" id="1276227.SCHRY_v1c00670"/>
<dbReference type="OrthoDB" id="9812105at2"/>
<dbReference type="HOGENOM" id="CLU_1271622_0_0_14"/>
<dbReference type="SUPFAM" id="SSF55469">
    <property type="entry name" value="FMN-dependent nitroreductase-like"/>
    <property type="match status" value="1"/>
</dbReference>